<dbReference type="Proteomes" id="UP000612055">
    <property type="component" value="Unassembled WGS sequence"/>
</dbReference>
<dbReference type="PANTHER" id="PTHR35127:SF1">
    <property type="entry name" value="GENOME ASSEMBLY, CHROMOSOME: A10"/>
    <property type="match status" value="1"/>
</dbReference>
<name>A0A835XFX8_9CHLO</name>
<evidence type="ECO:0000313" key="3">
    <source>
        <dbReference type="Proteomes" id="UP000612055"/>
    </source>
</evidence>
<organism evidence="2 3">
    <name type="scientific">Edaphochlamys debaryana</name>
    <dbReference type="NCBI Taxonomy" id="47281"/>
    <lineage>
        <taxon>Eukaryota</taxon>
        <taxon>Viridiplantae</taxon>
        <taxon>Chlorophyta</taxon>
        <taxon>core chlorophytes</taxon>
        <taxon>Chlorophyceae</taxon>
        <taxon>CS clade</taxon>
        <taxon>Chlamydomonadales</taxon>
        <taxon>Chlamydomonadales incertae sedis</taxon>
        <taxon>Edaphochlamys</taxon>
    </lineage>
</organism>
<accession>A0A835XFX8</accession>
<feature type="region of interest" description="Disordered" evidence="1">
    <location>
        <begin position="1"/>
        <end position="27"/>
    </location>
</feature>
<comment type="caution">
    <text evidence="2">The sequence shown here is derived from an EMBL/GenBank/DDBJ whole genome shotgun (WGS) entry which is preliminary data.</text>
</comment>
<protein>
    <submittedName>
        <fullName evidence="2">Uncharacterized protein</fullName>
    </submittedName>
</protein>
<keyword evidence="3" id="KW-1185">Reference proteome</keyword>
<reference evidence="2" key="1">
    <citation type="journal article" date="2020" name="bioRxiv">
        <title>Comparative genomics of Chlamydomonas.</title>
        <authorList>
            <person name="Craig R.J."/>
            <person name="Hasan A.R."/>
            <person name="Ness R.W."/>
            <person name="Keightley P.D."/>
        </authorList>
    </citation>
    <scope>NUCLEOTIDE SEQUENCE</scope>
    <source>
        <strain evidence="2">CCAP 11/70</strain>
    </source>
</reference>
<proteinExistence type="predicted"/>
<evidence type="ECO:0000313" key="2">
    <source>
        <dbReference type="EMBL" id="KAG2482595.1"/>
    </source>
</evidence>
<dbReference type="OrthoDB" id="512720at2759"/>
<dbReference type="AlphaFoldDB" id="A0A835XFX8"/>
<gene>
    <name evidence="2" type="ORF">HYH03_018479</name>
</gene>
<dbReference type="EMBL" id="JAEHOE010000212">
    <property type="protein sequence ID" value="KAG2482595.1"/>
    <property type="molecule type" value="Genomic_DNA"/>
</dbReference>
<dbReference type="PANTHER" id="PTHR35127">
    <property type="entry name" value="OS03G0736900 PROTEIN"/>
    <property type="match status" value="1"/>
</dbReference>
<sequence>MSVAGVLRRGSGQASTSRPRSATVPVPTCHRLHQARPSSSSQPRERVVPAATATVAVPAALSTHPLFASVAKRASPLALGSSAWLASCARHIVASGCLEWGPSFQLVFSGSNHFKGVPLSPAVANNPQEWGHLADHVRSSGADGLVLVRPIPSPEHFCVYASPSSVSAAAAASPAAPGCTPGSCPEPSPRASMDGQVGDCCESGSGEQAAAEAAAQAAAAASSAAPHGGRGGGLVRYFGLVVQSAVADAGSDGCWVLKTTGVDPASAALGVCTCVHWTLTKVCQGQPLASQLRDAWLAQPAL</sequence>
<evidence type="ECO:0000256" key="1">
    <source>
        <dbReference type="SAM" id="MobiDB-lite"/>
    </source>
</evidence>